<dbReference type="EMBL" id="MN739476">
    <property type="protein sequence ID" value="QHT06829.1"/>
    <property type="molecule type" value="Genomic_DNA"/>
</dbReference>
<reference evidence="2" key="1">
    <citation type="journal article" date="2020" name="Nature">
        <title>Giant virus diversity and host interactions through global metagenomics.</title>
        <authorList>
            <person name="Schulz F."/>
            <person name="Roux S."/>
            <person name="Paez-Espino D."/>
            <person name="Jungbluth S."/>
            <person name="Walsh D.A."/>
            <person name="Denef V.J."/>
            <person name="McMahon K.D."/>
            <person name="Konstantinidis K.T."/>
            <person name="Eloe-Fadrosh E.A."/>
            <person name="Kyrpides N.C."/>
            <person name="Woyke T."/>
        </authorList>
    </citation>
    <scope>NUCLEOTIDE SEQUENCE</scope>
    <source>
        <strain evidence="2">GVMAG-M-3300021473-15</strain>
    </source>
</reference>
<proteinExistence type="predicted"/>
<evidence type="ECO:0008006" key="3">
    <source>
        <dbReference type="Google" id="ProtNLM"/>
    </source>
</evidence>
<accession>A0A6C0CT08</accession>
<evidence type="ECO:0000256" key="1">
    <source>
        <dbReference type="SAM" id="Phobius"/>
    </source>
</evidence>
<name>A0A6C0CT08_9ZZZZ</name>
<protein>
    <recommendedName>
        <fullName evidence="3">WLM domain-containing protein</fullName>
    </recommendedName>
</protein>
<keyword evidence="1" id="KW-0812">Transmembrane</keyword>
<feature type="transmembrane region" description="Helical" evidence="1">
    <location>
        <begin position="6"/>
        <end position="22"/>
    </location>
</feature>
<keyword evidence="1" id="KW-1133">Transmembrane helix</keyword>
<organism evidence="2">
    <name type="scientific">viral metagenome</name>
    <dbReference type="NCBI Taxonomy" id="1070528"/>
    <lineage>
        <taxon>unclassified sequences</taxon>
        <taxon>metagenomes</taxon>
        <taxon>organismal metagenomes</taxon>
    </lineage>
</organism>
<evidence type="ECO:0000313" key="2">
    <source>
        <dbReference type="EMBL" id="QHT06829.1"/>
    </source>
</evidence>
<sequence length="244" mass="28703">MNPLFFWLIVLLILYFGVYVRYNDYSKRKCKIICDIPDDTDDELESSVSSSASLCQSHYSASLVMPLLPTKEMFTKHTFKFKYRNKAVELYNDDEEGIQIMKDLIDDMNRLVDYCVENEYPSAHESRRLSQNWSTVPLRQTSYKDHVAYVTNKNENFKLCFVNPDGEYENTNTMRFVVIHELSHMMSESFGHNDEFSDNFLKLLRVAIQLKIYDVEDFKHKPKRYCDYLISSSPCSKKGACEMN</sequence>
<keyword evidence="1" id="KW-0472">Membrane</keyword>
<dbReference type="AlphaFoldDB" id="A0A6C0CT08"/>